<keyword evidence="5" id="KW-0788">Thiol protease</keyword>
<dbReference type="InterPro" id="IPR012462">
    <property type="entry name" value="UFSP1/2_DUB_cat"/>
</dbReference>
<dbReference type="EMBL" id="JAZDUA010001298">
    <property type="protein sequence ID" value="KAK7788308.1"/>
    <property type="molecule type" value="Genomic_DNA"/>
</dbReference>
<evidence type="ECO:0000256" key="2">
    <source>
        <dbReference type="ARBA" id="ARBA00022670"/>
    </source>
</evidence>
<dbReference type="EMBL" id="JAZDUA010000065">
    <property type="protein sequence ID" value="KAK7869998.1"/>
    <property type="molecule type" value="Genomic_DNA"/>
</dbReference>
<evidence type="ECO:0000313" key="13">
    <source>
        <dbReference type="Proteomes" id="UP001378592"/>
    </source>
</evidence>
<dbReference type="GO" id="GO:0006508">
    <property type="term" value="P:proteolysis"/>
    <property type="evidence" value="ECO:0007669"/>
    <property type="project" value="UniProtKB-KW"/>
</dbReference>
<evidence type="ECO:0000256" key="3">
    <source>
        <dbReference type="ARBA" id="ARBA00022786"/>
    </source>
</evidence>
<accession>A0AAN9V1V6</accession>
<dbReference type="AlphaFoldDB" id="A0AAN9V1V6"/>
<comment type="function">
    <text evidence="6">Thiol protease which recognizes and hydrolyzes the peptide bond at the C-terminal Gly of UFM1, a ubiquitin-like modifier protein bound to a number of target proteins. Does not hydrolyze SUMO1 or ISG15 ubiquitin-like proteins.</text>
</comment>
<dbReference type="PANTHER" id="PTHR48153:SF2">
    <property type="entry name" value="UFM1-SPECIFIC PROTEASE 2"/>
    <property type="match status" value="1"/>
</dbReference>
<evidence type="ECO:0000259" key="9">
    <source>
        <dbReference type="Pfam" id="PF20908"/>
    </source>
</evidence>
<dbReference type="GO" id="GO:0071567">
    <property type="term" value="F:deUFMylase activity"/>
    <property type="evidence" value="ECO:0007669"/>
    <property type="project" value="TreeGrafter"/>
</dbReference>
<dbReference type="GO" id="GO:0005783">
    <property type="term" value="C:endoplasmic reticulum"/>
    <property type="evidence" value="ECO:0007669"/>
    <property type="project" value="TreeGrafter"/>
</dbReference>
<evidence type="ECO:0000256" key="1">
    <source>
        <dbReference type="ARBA" id="ARBA00008552"/>
    </source>
</evidence>
<name>A0AAN9V1V6_9ORTH</name>
<gene>
    <name evidence="12" type="ORF">R5R35_011967</name>
    <name evidence="11" type="ORF">R5R35_014237</name>
</gene>
<evidence type="ECO:0000313" key="11">
    <source>
        <dbReference type="EMBL" id="KAK7788308.1"/>
    </source>
</evidence>
<dbReference type="Proteomes" id="UP001378592">
    <property type="component" value="Unassembled WGS sequence"/>
</dbReference>
<sequence length="614" mass="68547">MTPRLKITNSLISHLGSVRKTSTGCLFGLMYESTLLVVGYNIELCFNEKSTHEVLQKTQKNYKSRIHNLPTEVDLCGLITFAEDIADPENHATVIKILEDVDVTDNPLLMMYSLGSDGTSELHTYFYVHDKLVETPYDVVNEATLWQEFIHVRLCSRLPLVCDLEHNAIKDAIQSLHKKVASGTVAFCFLKSIFLLGGDVEGGLTGVPGNQTVGDLFNLQLEKCGIQESNRLRKHDQSHLRKSIDIVSATLLMKPTREIRDNDQPRAAPVIQHIKKTYTCLQVWLHVDALSMVPRSAKLMELYPVLVESVCRNLKLTESCLLEQVLAAKDGGPDAPVNISLPKPLHFLPADCSHFLTLALPEGRSDDQLVSYRKALHMEFGLPQDRPFFRKGNAYVFRSEQSNKLLVNPHEGLGSSGVKGGEVSVVQGLYSYHHYMQDRIDDDGWGCAYRSLQTIVSWFRWQGYTARDPPSHHEIQECLVKLGDKPPSFIGSSQWIGSTEVSYCLEAMLGITSRIISVSSGEELGLRGGELAMHFRTQGTPIMIGGGVLAHTILGVDFNRDSGDLKFLILDPHYTGGEDLTVVQNKGWCGWKGIHFWKKGAFYNLCLPQRPIGI</sequence>
<dbReference type="PANTHER" id="PTHR48153">
    <property type="entry name" value="UFM1-SPECIFIC PROTEASE 2"/>
    <property type="match status" value="1"/>
</dbReference>
<feature type="domain" description="UFSP2 N-terminal MPN-like" evidence="10">
    <location>
        <begin position="1"/>
        <end position="143"/>
    </location>
</feature>
<dbReference type="GO" id="GO:0005634">
    <property type="term" value="C:nucleus"/>
    <property type="evidence" value="ECO:0007669"/>
    <property type="project" value="TreeGrafter"/>
</dbReference>
<dbReference type="Gene3D" id="3.90.70.130">
    <property type="match status" value="1"/>
</dbReference>
<comment type="caution">
    <text evidence="11">The sequence shown here is derived from an EMBL/GenBank/DDBJ whole genome shotgun (WGS) entry which is preliminary data.</text>
</comment>
<evidence type="ECO:0000259" key="10">
    <source>
        <dbReference type="Pfam" id="PF26560"/>
    </source>
</evidence>
<dbReference type="Pfam" id="PF07910">
    <property type="entry name" value="Peptidase_C78"/>
    <property type="match status" value="1"/>
</dbReference>
<dbReference type="Pfam" id="PF26560">
    <property type="entry name" value="UFSP2_MPN_insect"/>
    <property type="match status" value="1"/>
</dbReference>
<feature type="domain" description="UFSP1/2/DUB catalytic" evidence="8">
    <location>
        <begin position="422"/>
        <end position="606"/>
    </location>
</feature>
<evidence type="ECO:0000256" key="6">
    <source>
        <dbReference type="ARBA" id="ARBA00057559"/>
    </source>
</evidence>
<organism evidence="11 13">
    <name type="scientific">Gryllus longicercus</name>
    <dbReference type="NCBI Taxonomy" id="2509291"/>
    <lineage>
        <taxon>Eukaryota</taxon>
        <taxon>Metazoa</taxon>
        <taxon>Ecdysozoa</taxon>
        <taxon>Arthropoda</taxon>
        <taxon>Hexapoda</taxon>
        <taxon>Insecta</taxon>
        <taxon>Pterygota</taxon>
        <taxon>Neoptera</taxon>
        <taxon>Polyneoptera</taxon>
        <taxon>Orthoptera</taxon>
        <taxon>Ensifera</taxon>
        <taxon>Gryllidea</taxon>
        <taxon>Grylloidea</taxon>
        <taxon>Gryllidae</taxon>
        <taxon>Gryllinae</taxon>
        <taxon>Gryllus</taxon>
    </lineage>
</organism>
<keyword evidence="2" id="KW-0645">Protease</keyword>
<keyword evidence="4" id="KW-0378">Hydrolase</keyword>
<feature type="domain" description="UFSP2 second" evidence="9">
    <location>
        <begin position="171"/>
        <end position="401"/>
    </location>
</feature>
<evidence type="ECO:0000259" key="8">
    <source>
        <dbReference type="Pfam" id="PF07910"/>
    </source>
</evidence>
<evidence type="ECO:0000313" key="12">
    <source>
        <dbReference type="EMBL" id="KAK7869998.1"/>
    </source>
</evidence>
<keyword evidence="3" id="KW-0833">Ubl conjugation pathway</keyword>
<dbReference type="FunFam" id="3.90.70.130:FF:000001">
    <property type="entry name" value="Probable Ufm1-specific protease 2"/>
    <property type="match status" value="1"/>
</dbReference>
<protein>
    <recommendedName>
        <fullName evidence="7">Probable Ufm1-specific protease 2</fullName>
    </recommendedName>
</protein>
<dbReference type="InterPro" id="IPR049387">
    <property type="entry name" value="UFSP2-like_2nd"/>
</dbReference>
<dbReference type="InterPro" id="IPR058757">
    <property type="entry name" value="UFSP2_MPN_N"/>
</dbReference>
<proteinExistence type="inferred from homology"/>
<keyword evidence="13" id="KW-1185">Reference proteome</keyword>
<reference evidence="11 13" key="1">
    <citation type="submission" date="2024-03" db="EMBL/GenBank/DDBJ databases">
        <title>The genome assembly and annotation of the cricket Gryllus longicercus Weissman &amp; Gray.</title>
        <authorList>
            <person name="Szrajer S."/>
            <person name="Gray D."/>
            <person name="Ylla G."/>
        </authorList>
    </citation>
    <scope>NUCLEOTIDE SEQUENCE [LARGE SCALE GENOMIC DNA]</scope>
    <source>
        <strain evidence="11">DAG 2021-001</strain>
        <tissue evidence="11">Whole body minus gut</tissue>
    </source>
</reference>
<evidence type="ECO:0000256" key="4">
    <source>
        <dbReference type="ARBA" id="ARBA00022801"/>
    </source>
</evidence>
<comment type="similarity">
    <text evidence="1">Belongs to the peptidase C78 family.</text>
</comment>
<evidence type="ECO:0000256" key="7">
    <source>
        <dbReference type="ARBA" id="ARBA00073264"/>
    </source>
</evidence>
<evidence type="ECO:0000256" key="5">
    <source>
        <dbReference type="ARBA" id="ARBA00022807"/>
    </source>
</evidence>
<dbReference type="Pfam" id="PF20908">
    <property type="entry name" value="UfSP2_N"/>
    <property type="match status" value="1"/>
</dbReference>